<name>A0A2Z5Y1P8_9ENTE</name>
<evidence type="ECO:0000313" key="5">
    <source>
        <dbReference type="Proteomes" id="UP000269226"/>
    </source>
</evidence>
<keyword evidence="3" id="KW-0119">Carbohydrate metabolism</keyword>
<evidence type="ECO:0000313" key="4">
    <source>
        <dbReference type="EMBL" id="BBC60658.1"/>
    </source>
</evidence>
<dbReference type="InterPro" id="IPR036388">
    <property type="entry name" value="WH-like_DNA-bd_sf"/>
</dbReference>
<dbReference type="EMBL" id="AP018492">
    <property type="protein sequence ID" value="BBC60658.1"/>
    <property type="molecule type" value="Genomic_DNA"/>
</dbReference>
<comment type="function">
    <text evidence="1">Transcriptional repressor of xylose-utilizing enzymes.</text>
</comment>
<evidence type="ECO:0000256" key="3">
    <source>
        <dbReference type="ARBA" id="ARBA00022629"/>
    </source>
</evidence>
<dbReference type="Gene3D" id="1.10.10.10">
    <property type="entry name" value="Winged helix-like DNA-binding domain superfamily/Winged helix DNA-binding domain"/>
    <property type="match status" value="1"/>
</dbReference>
<dbReference type="InterPro" id="IPR000600">
    <property type="entry name" value="ROK"/>
</dbReference>
<dbReference type="PANTHER" id="PTHR18964:SF149">
    <property type="entry name" value="BIFUNCTIONAL UDP-N-ACETYLGLUCOSAMINE 2-EPIMERASE_N-ACETYLMANNOSAMINE KINASE"/>
    <property type="match status" value="1"/>
</dbReference>
<comment type="similarity">
    <text evidence="2">Belongs to the ROK (NagC/XylR) family.</text>
</comment>
<dbReference type="Pfam" id="PF00480">
    <property type="entry name" value="ROK"/>
    <property type="match status" value="1"/>
</dbReference>
<dbReference type="InterPro" id="IPR036390">
    <property type="entry name" value="WH_DNA-bd_sf"/>
</dbReference>
<organism evidence="4 5">
    <name type="scientific">Melissococcus plutonius</name>
    <dbReference type="NCBI Taxonomy" id="33970"/>
    <lineage>
        <taxon>Bacteria</taxon>
        <taxon>Bacillati</taxon>
        <taxon>Bacillota</taxon>
        <taxon>Bacilli</taxon>
        <taxon>Lactobacillales</taxon>
        <taxon>Enterococcaceae</taxon>
        <taxon>Melissococcus</taxon>
    </lineage>
</organism>
<evidence type="ECO:0000256" key="2">
    <source>
        <dbReference type="ARBA" id="ARBA00006479"/>
    </source>
</evidence>
<keyword evidence="4" id="KW-0418">Kinase</keyword>
<protein>
    <submittedName>
        <fullName evidence="4">N-acetylglucosamine kinase bacterial type predicted homolog, transcriptional regulator</fullName>
        <ecNumber evidence="4">2.7.1.59</ecNumber>
    </submittedName>
</protein>
<proteinExistence type="inferred from homology"/>
<dbReference type="PANTHER" id="PTHR18964">
    <property type="entry name" value="ROK (REPRESSOR, ORF, KINASE) FAMILY"/>
    <property type="match status" value="1"/>
</dbReference>
<dbReference type="Proteomes" id="UP000269226">
    <property type="component" value="Chromosome"/>
</dbReference>
<keyword evidence="4" id="KW-0808">Transferase</keyword>
<accession>A0A2Z5Y1P8</accession>
<dbReference type="AlphaFoldDB" id="A0A2Z5Y1P8"/>
<sequence>MFKKGSAFKSEIAKETGISVVTVNALVKQLVEEHVLLEGKHVQQSLGRPAIIYHFNYEQQLFLLLSIQETFTIAQRNLMIVGKIVNLSGKINYEEEFSFKDPTLKGLLSIINHFLLLDYRIDKIGISLPGKIFNGVVLSSWDNLFNQWNLEQAISEITSIPVFIQNDAHLLTIGYTILSALNKNETIVGIFYPENSMPGITIYSNGSLIEGSKHLAGEAKFLPHLINTSEPIVGMTLVDSLIKILAIYNVVIAPDSFVISADSVSNDLIIHKVTESAILSKQINKPHLLFIQNFQKSLDTGLRWLVTKNSTYRI</sequence>
<gene>
    <name evidence="4" type="ORF">DAT561_0523</name>
</gene>
<dbReference type="InterPro" id="IPR043129">
    <property type="entry name" value="ATPase_NBD"/>
</dbReference>
<keyword evidence="3" id="KW-0859">Xylose metabolism</keyword>
<dbReference type="SUPFAM" id="SSF53067">
    <property type="entry name" value="Actin-like ATPase domain"/>
    <property type="match status" value="1"/>
</dbReference>
<dbReference type="GO" id="GO:0042732">
    <property type="term" value="P:D-xylose metabolic process"/>
    <property type="evidence" value="ECO:0007669"/>
    <property type="project" value="UniProtKB-KW"/>
</dbReference>
<dbReference type="Gene3D" id="3.30.420.40">
    <property type="match status" value="2"/>
</dbReference>
<dbReference type="SUPFAM" id="SSF46785">
    <property type="entry name" value="Winged helix' DNA-binding domain"/>
    <property type="match status" value="1"/>
</dbReference>
<reference evidence="4 5" key="1">
    <citation type="submission" date="2018-01" db="EMBL/GenBank/DDBJ databases">
        <title>Whole genome sequence of Melissococcus plutonius DAT561.</title>
        <authorList>
            <person name="Okumura K."/>
            <person name="Takamatsu D."/>
            <person name="Okura M."/>
        </authorList>
    </citation>
    <scope>NUCLEOTIDE SEQUENCE [LARGE SCALE GENOMIC DNA]</scope>
    <source>
        <strain evidence="4 5">DAT561</strain>
    </source>
</reference>
<evidence type="ECO:0000256" key="1">
    <source>
        <dbReference type="ARBA" id="ARBA00002486"/>
    </source>
</evidence>
<dbReference type="CDD" id="cd23763">
    <property type="entry name" value="ASKHA_ATPase_ROK"/>
    <property type="match status" value="1"/>
</dbReference>
<dbReference type="EC" id="2.7.1.59" evidence="4"/>
<dbReference type="GO" id="GO:0045127">
    <property type="term" value="F:N-acetylglucosamine kinase activity"/>
    <property type="evidence" value="ECO:0007669"/>
    <property type="project" value="UniProtKB-EC"/>
</dbReference>